<dbReference type="KEGG" id="dar:Daro_2892"/>
<accession>Q47C09</accession>
<dbReference type="InterPro" id="IPR001307">
    <property type="entry name" value="Thiosulphate_STrfase_CS"/>
</dbReference>
<dbReference type="AlphaFoldDB" id="Q47C09"/>
<feature type="domain" description="Rhodanese" evidence="1">
    <location>
        <begin position="287"/>
        <end position="375"/>
    </location>
</feature>
<dbReference type="CDD" id="cd00158">
    <property type="entry name" value="RHOD"/>
    <property type="match status" value="3"/>
</dbReference>
<evidence type="ECO:0000259" key="1">
    <source>
        <dbReference type="PROSITE" id="PS50206"/>
    </source>
</evidence>
<dbReference type="PANTHER" id="PTHR43031">
    <property type="entry name" value="FAD-DEPENDENT OXIDOREDUCTASE"/>
    <property type="match status" value="1"/>
</dbReference>
<gene>
    <name evidence="2" type="ordered locus">Daro_2892</name>
</gene>
<dbReference type="STRING" id="159087.Daro_2892"/>
<dbReference type="GO" id="GO:0004792">
    <property type="term" value="F:thiosulfate-cyanide sulfurtransferase activity"/>
    <property type="evidence" value="ECO:0007669"/>
    <property type="project" value="InterPro"/>
</dbReference>
<dbReference type="Pfam" id="PF00581">
    <property type="entry name" value="Rhodanese"/>
    <property type="match status" value="3"/>
</dbReference>
<dbReference type="InterPro" id="IPR001763">
    <property type="entry name" value="Rhodanese-like_dom"/>
</dbReference>
<dbReference type="Gene3D" id="3.40.250.10">
    <property type="entry name" value="Rhodanese-like domain"/>
    <property type="match status" value="3"/>
</dbReference>
<dbReference type="SUPFAM" id="SSF52821">
    <property type="entry name" value="Rhodanese/Cell cycle control phosphatase"/>
    <property type="match status" value="3"/>
</dbReference>
<dbReference type="OrthoDB" id="9789585at2"/>
<feature type="domain" description="Rhodanese" evidence="1">
    <location>
        <begin position="164"/>
        <end position="257"/>
    </location>
</feature>
<evidence type="ECO:0000313" key="2">
    <source>
        <dbReference type="EMBL" id="AAZ47622.1"/>
    </source>
</evidence>
<sequence>MKLRLNLMCLGLIAVLVAVPGEIIFGAACAAEAPALDVKDGWFESVVDIDFVAQYAVLPKPDGVQIIDARATERRFDPGHIPTAMNLPERDFDRLANQLPSDKGTLLIFYCDGFDCMLSHNAAFKAEARGYTNVKVYAAGYPGWIKSGHIGAVSISFLKKTLDEGAPLTLIDSRPKEHKYDKGHIPGAISLPDSDFEKMLDRLPSDKNSPLYFYCDGFSCKLSSDSAEKAVKLGYKQVKVVPEGYPGWVKRYGPGSMLAAAAKPAIQTTADKDAISIASFERILKEAPDSVFLVDVREPAEFARGSFKGAVNIPVATVEKRVSELPTDKPVIFFCSAGGRSGDALDRARLAKPSITAYFLDANVKWMPDGAYAITPN</sequence>
<organism evidence="2">
    <name type="scientific">Dechloromonas aromatica (strain RCB)</name>
    <dbReference type="NCBI Taxonomy" id="159087"/>
    <lineage>
        <taxon>Bacteria</taxon>
        <taxon>Pseudomonadati</taxon>
        <taxon>Pseudomonadota</taxon>
        <taxon>Betaproteobacteria</taxon>
        <taxon>Rhodocyclales</taxon>
        <taxon>Azonexaceae</taxon>
        <taxon>Dechloromonas</taxon>
    </lineage>
</organism>
<protein>
    <submittedName>
        <fullName evidence="2">Rhodanese-like protein</fullName>
    </submittedName>
</protein>
<feature type="domain" description="Rhodanese" evidence="1">
    <location>
        <begin position="60"/>
        <end position="146"/>
    </location>
</feature>
<dbReference type="EMBL" id="CP000089">
    <property type="protein sequence ID" value="AAZ47622.1"/>
    <property type="molecule type" value="Genomic_DNA"/>
</dbReference>
<dbReference type="InterPro" id="IPR050229">
    <property type="entry name" value="GlpE_sulfurtransferase"/>
</dbReference>
<dbReference type="InterPro" id="IPR036873">
    <property type="entry name" value="Rhodanese-like_dom_sf"/>
</dbReference>
<reference evidence="2" key="1">
    <citation type="submission" date="2005-08" db="EMBL/GenBank/DDBJ databases">
        <title>Complete sequence of Dechloromonas aromatica RCB.</title>
        <authorList>
            <person name="Salinero K.K."/>
            <person name="Copeland A."/>
            <person name="Lucas S."/>
            <person name="Lapidus A."/>
            <person name="Barry K."/>
            <person name="Detter J.C."/>
            <person name="Glavina T."/>
            <person name="Hammon N."/>
            <person name="Israni S."/>
            <person name="Pitluck S."/>
            <person name="Di Bartolo G."/>
            <person name="Trong S."/>
            <person name="Schmutz J."/>
            <person name="Larimer F."/>
            <person name="Land M."/>
            <person name="Ivanova N."/>
            <person name="Richardson P."/>
        </authorList>
    </citation>
    <scope>NUCLEOTIDE SEQUENCE</scope>
    <source>
        <strain evidence="2">RCB</strain>
    </source>
</reference>
<dbReference type="HOGENOM" id="CLU_047687_0_0_4"/>
<proteinExistence type="predicted"/>
<dbReference type="PROSITE" id="PS00380">
    <property type="entry name" value="RHODANESE_1"/>
    <property type="match status" value="1"/>
</dbReference>
<dbReference type="PANTHER" id="PTHR43031:SF1">
    <property type="entry name" value="PYRIDINE NUCLEOTIDE-DISULPHIDE OXIDOREDUCTASE"/>
    <property type="match status" value="1"/>
</dbReference>
<dbReference type="PROSITE" id="PS50206">
    <property type="entry name" value="RHODANESE_3"/>
    <property type="match status" value="3"/>
</dbReference>
<dbReference type="SMART" id="SM00450">
    <property type="entry name" value="RHOD"/>
    <property type="match status" value="3"/>
</dbReference>
<dbReference type="eggNOG" id="COG0607">
    <property type="taxonomic scope" value="Bacteria"/>
</dbReference>
<name>Q47C09_DECAR</name>